<proteinExistence type="predicted"/>
<evidence type="ECO:0000313" key="2">
    <source>
        <dbReference type="Proteomes" id="UP000777784"/>
    </source>
</evidence>
<gene>
    <name evidence="1" type="ORF">KJ970_13310</name>
</gene>
<dbReference type="Proteomes" id="UP000777784">
    <property type="component" value="Unassembled WGS sequence"/>
</dbReference>
<dbReference type="EMBL" id="JAHJDP010000077">
    <property type="protein sequence ID" value="MBU2691892.1"/>
    <property type="molecule type" value="Genomic_DNA"/>
</dbReference>
<evidence type="ECO:0000313" key="1">
    <source>
        <dbReference type="EMBL" id="MBU2691892.1"/>
    </source>
</evidence>
<comment type="caution">
    <text evidence="1">The sequence shown here is derived from an EMBL/GenBank/DDBJ whole genome shotgun (WGS) entry which is preliminary data.</text>
</comment>
<dbReference type="AlphaFoldDB" id="A0A948RYF6"/>
<reference evidence="1" key="1">
    <citation type="submission" date="2021-05" db="EMBL/GenBank/DDBJ databases">
        <title>Energy efficiency and biological interactions define the core microbiome of deep oligotrophic groundwater.</title>
        <authorList>
            <person name="Mehrshad M."/>
            <person name="Lopez-Fernandez M."/>
            <person name="Bell E."/>
            <person name="Bernier-Latmani R."/>
            <person name="Bertilsson S."/>
            <person name="Dopson M."/>
        </authorList>
    </citation>
    <scope>NUCLEOTIDE SEQUENCE</scope>
    <source>
        <strain evidence="1">Modern_marine.mb.64</strain>
    </source>
</reference>
<protein>
    <submittedName>
        <fullName evidence="1">Uncharacterized protein</fullName>
    </submittedName>
</protein>
<sequence>MDLYQIRRWAACAALLAAGAGLLWLTCVAGIWFAHAISDAVAWVLGL</sequence>
<accession>A0A948RYF6</accession>
<organism evidence="1 2">
    <name type="scientific">Eiseniibacteriota bacterium</name>
    <dbReference type="NCBI Taxonomy" id="2212470"/>
    <lineage>
        <taxon>Bacteria</taxon>
        <taxon>Candidatus Eiseniibacteriota</taxon>
    </lineage>
</organism>
<name>A0A948RYF6_UNCEI</name>